<dbReference type="AlphaFoldDB" id="A0A291RDK7"/>
<name>A0A291RDK7_9NOCA</name>
<dbReference type="PANTHER" id="PTHR34310">
    <property type="entry name" value="DUF427 DOMAIN PROTEIN (AFU_ORTHOLOGUE AFUA_3G02220)"/>
    <property type="match status" value="1"/>
</dbReference>
<feature type="domain" description="DUF427" evidence="1">
    <location>
        <begin position="18"/>
        <end position="99"/>
    </location>
</feature>
<proteinExistence type="predicted"/>
<dbReference type="InterPro" id="IPR038694">
    <property type="entry name" value="DUF427_sf"/>
</dbReference>
<dbReference type="RefSeq" id="WP_098692683.1">
    <property type="nucleotide sequence ID" value="NZ_CP023778.1"/>
</dbReference>
<dbReference type="Pfam" id="PF04248">
    <property type="entry name" value="NTP_transf_9"/>
    <property type="match status" value="2"/>
</dbReference>
<evidence type="ECO:0000259" key="1">
    <source>
        <dbReference type="Pfam" id="PF04248"/>
    </source>
</evidence>
<dbReference type="EMBL" id="CP023778">
    <property type="protein sequence ID" value="ATL65390.1"/>
    <property type="molecule type" value="Genomic_DNA"/>
</dbReference>
<protein>
    <recommendedName>
        <fullName evidence="1">DUF427 domain-containing protein</fullName>
    </recommendedName>
</protein>
<dbReference type="KEGG" id="ntp:CRH09_03350"/>
<evidence type="ECO:0000313" key="3">
    <source>
        <dbReference type="Proteomes" id="UP000221961"/>
    </source>
</evidence>
<dbReference type="Proteomes" id="UP000221961">
    <property type="component" value="Chromosome"/>
</dbReference>
<gene>
    <name evidence="2" type="ORF">CRH09_03350</name>
</gene>
<organism evidence="2 3">
    <name type="scientific">Nocardia terpenica</name>
    <dbReference type="NCBI Taxonomy" id="455432"/>
    <lineage>
        <taxon>Bacteria</taxon>
        <taxon>Bacillati</taxon>
        <taxon>Actinomycetota</taxon>
        <taxon>Actinomycetes</taxon>
        <taxon>Mycobacteriales</taxon>
        <taxon>Nocardiaceae</taxon>
        <taxon>Nocardia</taxon>
    </lineage>
</organism>
<dbReference type="PANTHER" id="PTHR34310:SF9">
    <property type="entry name" value="BLR5716 PROTEIN"/>
    <property type="match status" value="1"/>
</dbReference>
<evidence type="ECO:0000313" key="2">
    <source>
        <dbReference type="EMBL" id="ATL65390.1"/>
    </source>
</evidence>
<feature type="domain" description="DUF427" evidence="1">
    <location>
        <begin position="139"/>
        <end position="231"/>
    </location>
</feature>
<reference evidence="2 3" key="1">
    <citation type="submission" date="2017-10" db="EMBL/GenBank/DDBJ databases">
        <title>Comparative genomics between pathogenic Norcardia.</title>
        <authorList>
            <person name="Zeng L."/>
        </authorList>
    </citation>
    <scope>NUCLEOTIDE SEQUENCE [LARGE SCALE GENOMIC DNA]</scope>
    <source>
        <strain evidence="2 3">NC_YFY_NT001</strain>
    </source>
</reference>
<dbReference type="Gene3D" id="2.170.150.40">
    <property type="entry name" value="Domain of unknown function (DUF427)"/>
    <property type="match status" value="2"/>
</dbReference>
<sequence>MTETNRGRVRTERSHRRVRTYIEGRLVVDTVAPVLVWESPHYPTYYLPVADLRAKLEPTGRTQHSPSRGEGVEYDVVVDSHTRSAAALRYPDSPLEELRDLVRLDWNLMDEWFEEDEPVYVHPRSPYTRVDILASSRHVRVEIDGRTVAESTHPHILFETGLPPRYYIPLTDIRQDLLTPSTTRTSCPYKGTAAYFNVRIGNTEHPDLVWYYRTPLPESQKIAGLACFYNEKVDLYIDGELQERPKSPFS</sequence>
<dbReference type="GeneID" id="88356471"/>
<dbReference type="InterPro" id="IPR007361">
    <property type="entry name" value="DUF427"/>
</dbReference>
<accession>A0A291RDK7</accession>